<evidence type="ECO:0000256" key="4">
    <source>
        <dbReference type="ARBA" id="ARBA00022723"/>
    </source>
</evidence>
<name>A0ABT7TQ08_9MICO</name>
<dbReference type="Gene3D" id="3.40.1390.30">
    <property type="entry name" value="NIF3 (NGG1p interacting factor 3)-like"/>
    <property type="match status" value="2"/>
</dbReference>
<dbReference type="Proteomes" id="UP001236404">
    <property type="component" value="Unassembled WGS sequence"/>
</dbReference>
<reference evidence="5 6" key="1">
    <citation type="submission" date="2023-06" db="EMBL/GenBank/DDBJ databases">
        <authorList>
            <person name="Feng G."/>
            <person name="Li J."/>
            <person name="Zhu H."/>
        </authorList>
    </citation>
    <scope>NUCLEOTIDE SEQUENCE [LARGE SCALE GENOMIC DNA]</scope>
    <source>
        <strain evidence="5 6">RHCKG28</strain>
    </source>
</reference>
<dbReference type="SUPFAM" id="SSF102705">
    <property type="entry name" value="NIF3 (NGG1p interacting factor 3)-like"/>
    <property type="match status" value="1"/>
</dbReference>
<proteinExistence type="inferred from homology"/>
<evidence type="ECO:0000256" key="3">
    <source>
        <dbReference type="ARBA" id="ARBA00022112"/>
    </source>
</evidence>
<dbReference type="PANTHER" id="PTHR13799">
    <property type="entry name" value="NGG1 INTERACTING FACTOR 3"/>
    <property type="match status" value="1"/>
</dbReference>
<dbReference type="NCBIfam" id="TIGR00486">
    <property type="entry name" value="YbgI_SA1388"/>
    <property type="match status" value="1"/>
</dbReference>
<gene>
    <name evidence="5" type="ORF">QUG93_08215</name>
</gene>
<protein>
    <recommendedName>
        <fullName evidence="3">GTP cyclohydrolase 1 type 2 homolog</fullName>
    </recommendedName>
</protein>
<comment type="caution">
    <text evidence="5">The sequence shown here is derived from an EMBL/GenBank/DDBJ whole genome shotgun (WGS) entry which is preliminary data.</text>
</comment>
<comment type="similarity">
    <text evidence="1">Belongs to the GTP cyclohydrolase I type 2/NIF3 family.</text>
</comment>
<evidence type="ECO:0000256" key="2">
    <source>
        <dbReference type="ARBA" id="ARBA00011643"/>
    </source>
</evidence>
<evidence type="ECO:0000313" key="6">
    <source>
        <dbReference type="Proteomes" id="UP001236404"/>
    </source>
</evidence>
<dbReference type="EMBL" id="JAUCMN010000004">
    <property type="protein sequence ID" value="MDM7891667.1"/>
    <property type="molecule type" value="Genomic_DNA"/>
</dbReference>
<accession>A0ABT7TQ08</accession>
<dbReference type="InterPro" id="IPR036069">
    <property type="entry name" value="DUF34/NIF3_sf"/>
</dbReference>
<evidence type="ECO:0000256" key="1">
    <source>
        <dbReference type="ARBA" id="ARBA00006964"/>
    </source>
</evidence>
<sequence>MPTLRELQAVIEDLWPAAGSESWDSVGLVSGDPDQTVEHVHLAVDAVPATADEAVALGADLLLTHHPLLLRGVTTIDETTYKGRVLATLVRGGTALVAAHTNADVVTTGTSAVLADRLGLAEQRPIAPGADPRTGIGRVGVLPDGTTLGALARTLVDLLPPTATGVRVSGDFDRPVRTVALCAGAGDSLLGDAAVRAADVYVTSDLRHHPASEFREQALLGDGPALVDTSHWATEWLWLDVAAEQLRRAAGVRVTVSDLRTDPWDFAVLPAAEPAAEPVHEGDRP</sequence>
<comment type="subunit">
    <text evidence="2">Homohexamer.</text>
</comment>
<keyword evidence="6" id="KW-1185">Reference proteome</keyword>
<evidence type="ECO:0000313" key="5">
    <source>
        <dbReference type="EMBL" id="MDM7891667.1"/>
    </source>
</evidence>
<dbReference type="PANTHER" id="PTHR13799:SF14">
    <property type="entry name" value="GTP CYCLOHYDROLASE 1 TYPE 2 HOMOLOG"/>
    <property type="match status" value="1"/>
</dbReference>
<dbReference type="RefSeq" id="WP_289473434.1">
    <property type="nucleotide sequence ID" value="NZ_JAUCMN010000004.1"/>
</dbReference>
<dbReference type="InterPro" id="IPR002678">
    <property type="entry name" value="DUF34/NIF3"/>
</dbReference>
<keyword evidence="4" id="KW-0479">Metal-binding</keyword>
<organism evidence="5 6">
    <name type="scientific">Curtobacterium caseinilyticum</name>
    <dbReference type="NCBI Taxonomy" id="3055137"/>
    <lineage>
        <taxon>Bacteria</taxon>
        <taxon>Bacillati</taxon>
        <taxon>Actinomycetota</taxon>
        <taxon>Actinomycetes</taxon>
        <taxon>Micrococcales</taxon>
        <taxon>Microbacteriaceae</taxon>
        <taxon>Curtobacterium</taxon>
    </lineage>
</organism>
<dbReference type="Pfam" id="PF01784">
    <property type="entry name" value="DUF34_NIF3"/>
    <property type="match status" value="1"/>
</dbReference>